<dbReference type="AlphaFoldDB" id="W0VCZ9"/>
<dbReference type="RefSeq" id="WP_038496247.1">
    <property type="nucleotide sequence ID" value="NZ_BCTH01000022.1"/>
</dbReference>
<protein>
    <submittedName>
        <fullName evidence="3">PEP-CTERM putative exosortase interaction domain protein</fullName>
    </submittedName>
</protein>
<evidence type="ECO:0000259" key="2">
    <source>
        <dbReference type="Pfam" id="PF07589"/>
    </source>
</evidence>
<dbReference type="EMBL" id="HG322949">
    <property type="protein sequence ID" value="CDG85177.1"/>
    <property type="molecule type" value="Genomic_DNA"/>
</dbReference>
<dbReference type="STRING" id="1349767.GJA_4570"/>
<dbReference type="InterPro" id="IPR013424">
    <property type="entry name" value="Ice-binding_C"/>
</dbReference>
<name>W0VCZ9_9BURK</name>
<reference evidence="3 4" key="1">
    <citation type="journal article" date="2015" name="Genome Announc.">
        <title>Genome Sequence of Mushroom Soft-Rot Pathogen Janthinobacterium agaricidamnosum.</title>
        <authorList>
            <person name="Graupner K."/>
            <person name="Lackner G."/>
            <person name="Hertweck C."/>
        </authorList>
    </citation>
    <scope>NUCLEOTIDE SEQUENCE [LARGE SCALE GENOMIC DNA]</scope>
    <source>
        <strain evidence="4">NBRC 102515 / DSM 9628</strain>
    </source>
</reference>
<accession>W0VCZ9</accession>
<gene>
    <name evidence="3" type="ORF">GJA_4570</name>
</gene>
<proteinExistence type="predicted"/>
<dbReference type="PATRIC" id="fig|1349767.4.peg.1206"/>
<feature type="signal peptide" evidence="1">
    <location>
        <begin position="1"/>
        <end position="21"/>
    </location>
</feature>
<feature type="domain" description="Ice-binding protein C-terminal" evidence="2">
    <location>
        <begin position="160"/>
        <end position="185"/>
    </location>
</feature>
<evidence type="ECO:0000256" key="1">
    <source>
        <dbReference type="SAM" id="SignalP"/>
    </source>
</evidence>
<dbReference type="KEGG" id="jag:GJA_4570"/>
<dbReference type="Proteomes" id="UP000027604">
    <property type="component" value="Chromosome I"/>
</dbReference>
<dbReference type="HOGENOM" id="CLU_1394711_0_0_4"/>
<keyword evidence="4" id="KW-1185">Reference proteome</keyword>
<sequence length="195" mass="21052">MKFVSVISALATLLYVGSAQATVVNISALWGQNPMMTAGHDASQVGVGTILHLDAGEYRVTPVDQTFEGARFTAASRFGNYNYEWSMYISIDGAPGVKYGYGEGWATSTDWRYWSTPAQAFAAAPQPFSFTLNKATDVKFYWIDNYFSDNVGGISFNVSAVPEPDSTALLLAGLSVIVCAGLRRKALQLPDHKAG</sequence>
<organism evidence="3 4">
    <name type="scientific">Janthinobacterium agaricidamnosum NBRC 102515 = DSM 9628</name>
    <dbReference type="NCBI Taxonomy" id="1349767"/>
    <lineage>
        <taxon>Bacteria</taxon>
        <taxon>Pseudomonadati</taxon>
        <taxon>Pseudomonadota</taxon>
        <taxon>Betaproteobacteria</taxon>
        <taxon>Burkholderiales</taxon>
        <taxon>Oxalobacteraceae</taxon>
        <taxon>Janthinobacterium</taxon>
    </lineage>
</organism>
<evidence type="ECO:0000313" key="3">
    <source>
        <dbReference type="EMBL" id="CDG85177.1"/>
    </source>
</evidence>
<dbReference type="NCBIfam" id="TIGR02595">
    <property type="entry name" value="PEP_CTERM"/>
    <property type="match status" value="1"/>
</dbReference>
<feature type="chain" id="PRO_5004797800" evidence="1">
    <location>
        <begin position="22"/>
        <end position="195"/>
    </location>
</feature>
<dbReference type="Pfam" id="PF07589">
    <property type="entry name" value="PEP-CTERM"/>
    <property type="match status" value="1"/>
</dbReference>
<keyword evidence="1" id="KW-0732">Signal</keyword>
<evidence type="ECO:0000313" key="4">
    <source>
        <dbReference type="Proteomes" id="UP000027604"/>
    </source>
</evidence>